<dbReference type="InterPro" id="IPR052820">
    <property type="entry name" value="PhiA_domain"/>
</dbReference>
<gene>
    <name evidence="3" type="ORF">N7541_011934</name>
</gene>
<dbReference type="PANTHER" id="PTHR42047:SF1">
    <property type="entry name" value="PROTEIN, PUTATIVE (AFU_ORTHOLOGUE AFUA_6G03560)-RELATED"/>
    <property type="match status" value="1"/>
</dbReference>
<organism evidence="3 4">
    <name type="scientific">Penicillium brevicompactum</name>
    <dbReference type="NCBI Taxonomy" id="5074"/>
    <lineage>
        <taxon>Eukaryota</taxon>
        <taxon>Fungi</taxon>
        <taxon>Dikarya</taxon>
        <taxon>Ascomycota</taxon>
        <taxon>Pezizomycotina</taxon>
        <taxon>Eurotiomycetes</taxon>
        <taxon>Eurotiomycetidae</taxon>
        <taxon>Eurotiales</taxon>
        <taxon>Aspergillaceae</taxon>
        <taxon>Penicillium</taxon>
    </lineage>
</organism>
<dbReference type="InterPro" id="IPR011009">
    <property type="entry name" value="Kinase-like_dom_sf"/>
</dbReference>
<dbReference type="Gene3D" id="3.90.1200.10">
    <property type="match status" value="1"/>
</dbReference>
<keyword evidence="1" id="KW-0732">Signal</keyword>
<dbReference type="Proteomes" id="UP001148299">
    <property type="component" value="Unassembled WGS sequence"/>
</dbReference>
<accession>A0A9W9QRS8</accession>
<dbReference type="AlphaFoldDB" id="A0A9W9QRS8"/>
<dbReference type="Pfam" id="PF01636">
    <property type="entry name" value="APH"/>
    <property type="match status" value="1"/>
</dbReference>
<dbReference type="EMBL" id="JAPZBR010000008">
    <property type="protein sequence ID" value="KAJ5342810.1"/>
    <property type="molecule type" value="Genomic_DNA"/>
</dbReference>
<proteinExistence type="predicted"/>
<feature type="chain" id="PRO_5040813417" description="Aminoglycoside phosphotransferase domain-containing protein" evidence="1">
    <location>
        <begin position="16"/>
        <end position="756"/>
    </location>
</feature>
<dbReference type="InterPro" id="IPR002575">
    <property type="entry name" value="Aminoglycoside_PTrfase"/>
</dbReference>
<dbReference type="PANTHER" id="PTHR42047">
    <property type="entry name" value="PROTEIN, PUTATIVE (AFU_ORTHOLOGUE AFUA_6G03560)-RELATED"/>
    <property type="match status" value="1"/>
</dbReference>
<keyword evidence="4" id="KW-1185">Reference proteome</keyword>
<reference evidence="3" key="1">
    <citation type="submission" date="2022-12" db="EMBL/GenBank/DDBJ databases">
        <authorList>
            <person name="Petersen C."/>
        </authorList>
    </citation>
    <scope>NUCLEOTIDE SEQUENCE</scope>
    <source>
        <strain evidence="3">IBT 35675</strain>
    </source>
</reference>
<dbReference type="CDD" id="cd05120">
    <property type="entry name" value="APH_ChoK_like"/>
    <property type="match status" value="1"/>
</dbReference>
<evidence type="ECO:0000256" key="1">
    <source>
        <dbReference type="SAM" id="SignalP"/>
    </source>
</evidence>
<dbReference type="SUPFAM" id="SSF56112">
    <property type="entry name" value="Protein kinase-like (PK-like)"/>
    <property type="match status" value="1"/>
</dbReference>
<protein>
    <recommendedName>
        <fullName evidence="2">Aminoglycoside phosphotransferase domain-containing protein</fullName>
    </recommendedName>
</protein>
<reference evidence="3" key="2">
    <citation type="journal article" date="2023" name="IMA Fungus">
        <title>Comparative genomic study of the Penicillium genus elucidates a diverse pangenome and 15 lateral gene transfer events.</title>
        <authorList>
            <person name="Petersen C."/>
            <person name="Sorensen T."/>
            <person name="Nielsen M.R."/>
            <person name="Sondergaard T.E."/>
            <person name="Sorensen J.L."/>
            <person name="Fitzpatrick D.A."/>
            <person name="Frisvad J.C."/>
            <person name="Nielsen K.L."/>
        </authorList>
    </citation>
    <scope>NUCLEOTIDE SEQUENCE</scope>
    <source>
        <strain evidence="3">IBT 35675</strain>
    </source>
</reference>
<evidence type="ECO:0000313" key="4">
    <source>
        <dbReference type="Proteomes" id="UP001148299"/>
    </source>
</evidence>
<feature type="signal peptide" evidence="1">
    <location>
        <begin position="1"/>
        <end position="15"/>
    </location>
</feature>
<evidence type="ECO:0000313" key="3">
    <source>
        <dbReference type="EMBL" id="KAJ5342810.1"/>
    </source>
</evidence>
<sequence length="756" mass="84732">MKFSALLALAPLVAAIPGSKQAKRSDASFSVISARSASPVHLLPLNAAGSYFWLGGNAQSYSPVEGVPETNQTVITGGHYLDVVVPGGQAIYVDPKGALRFTTPHSAYEPAGSSDGPFAYTPGTTFGHWSYTGQGASGFMACPSSNGTVTTRRARRAAAAPKYQVFAALQNATVPSGNVADCIGFDALAVAANGTIPTWECDSYEATVRLIEAARLTPTEHSIWRAFLNEAIDPEYAAQYIWDRINDSSGRPPEQVLDELKSNWKQVVTKLARKEAVSVEAQDLTKIRDGPHCFMLRRKQSSANIPICFDQAWVIPPSLFDDHDMDPQGPLYNILQAFLTPSVIAELRTQLQTRVLESQLRNLLSLSPSIHSAFRDAHIYLFPPTETRNPWSDETEAKIKTEKRVYYFVSRQFPEPCGSLFLSDGRKWDDAMQMFIMETRDSDLPLPDPFLLRTHFRLAVSLHLFHVEERISEGWPSLQSFSLNLAYQKRLRSLWHVVPKVIRVQCYRILLKLGKYLYERSFTGLVHRLPFGLYAKECSRSSDNEGEALRLVEQYTSIPSPLWLDEYHDKLTVLVMTAVSGQPLDTVFHRLSYSERDSLSKDLKSALSQLRCIPNKTSHAFSNTCGGPMIDHRFPSGSRGPFHLISEFNALLVHGCVRQETKAKISSVHTRQYRSVFTHADLHPSNILIDRGRLSGIVDWECAGFFPEYWEFTKLMYGAMRDEELQQIIRGAFMEGGYEKELEAEKLLWSDTPFGV</sequence>
<feature type="domain" description="Aminoglycoside phosphotransferase" evidence="2">
    <location>
        <begin position="542"/>
        <end position="733"/>
    </location>
</feature>
<evidence type="ECO:0000259" key="2">
    <source>
        <dbReference type="Pfam" id="PF01636"/>
    </source>
</evidence>
<comment type="caution">
    <text evidence="3">The sequence shown here is derived from an EMBL/GenBank/DDBJ whole genome shotgun (WGS) entry which is preliminary data.</text>
</comment>
<name>A0A9W9QRS8_PENBR</name>